<dbReference type="Pfam" id="PF24883">
    <property type="entry name" value="NPHP3_N"/>
    <property type="match status" value="1"/>
</dbReference>
<dbReference type="InterPro" id="IPR036770">
    <property type="entry name" value="Ankyrin_rpt-contain_sf"/>
</dbReference>
<dbReference type="Pfam" id="PF12796">
    <property type="entry name" value="Ank_2"/>
    <property type="match status" value="3"/>
</dbReference>
<evidence type="ECO:0000259" key="4">
    <source>
        <dbReference type="Pfam" id="PF24883"/>
    </source>
</evidence>
<keyword evidence="1" id="KW-0677">Repeat</keyword>
<feature type="repeat" description="ANK" evidence="3">
    <location>
        <begin position="784"/>
        <end position="816"/>
    </location>
</feature>
<dbReference type="SMART" id="SM00248">
    <property type="entry name" value="ANK"/>
    <property type="match status" value="9"/>
</dbReference>
<keyword evidence="6" id="KW-1185">Reference proteome</keyword>
<feature type="repeat" description="ANK" evidence="3">
    <location>
        <begin position="719"/>
        <end position="751"/>
    </location>
</feature>
<evidence type="ECO:0000256" key="3">
    <source>
        <dbReference type="PROSITE-ProRule" id="PRU00023"/>
    </source>
</evidence>
<proteinExistence type="predicted"/>
<dbReference type="PROSITE" id="PS50297">
    <property type="entry name" value="ANK_REP_REGION"/>
    <property type="match status" value="8"/>
</dbReference>
<dbReference type="Gene3D" id="1.25.40.20">
    <property type="entry name" value="Ankyrin repeat-containing domain"/>
    <property type="match status" value="3"/>
</dbReference>
<dbReference type="SUPFAM" id="SSF48403">
    <property type="entry name" value="Ankyrin repeat"/>
    <property type="match status" value="1"/>
</dbReference>
<feature type="repeat" description="ANK" evidence="3">
    <location>
        <begin position="621"/>
        <end position="653"/>
    </location>
</feature>
<dbReference type="Pfam" id="PF00023">
    <property type="entry name" value="Ank"/>
    <property type="match status" value="1"/>
</dbReference>
<reference evidence="5 6" key="1">
    <citation type="submission" date="2018-06" db="EMBL/GenBank/DDBJ databases">
        <title>Complete Genomes of Monosporascus.</title>
        <authorList>
            <person name="Robinson A.J."/>
            <person name="Natvig D.O."/>
        </authorList>
    </citation>
    <scope>NUCLEOTIDE SEQUENCE [LARGE SCALE GENOMIC DNA]</scope>
    <source>
        <strain evidence="5 6">CBS 110550</strain>
    </source>
</reference>
<dbReference type="PRINTS" id="PR01415">
    <property type="entry name" value="ANKYRIN"/>
</dbReference>
<comment type="caution">
    <text evidence="5">The sequence shown here is derived from an EMBL/GenBank/DDBJ whole genome shotgun (WGS) entry which is preliminary data.</text>
</comment>
<evidence type="ECO:0000256" key="2">
    <source>
        <dbReference type="ARBA" id="ARBA00023043"/>
    </source>
</evidence>
<dbReference type="OrthoDB" id="7464126at2759"/>
<dbReference type="STRING" id="155417.A0A4Q4TEX0"/>
<dbReference type="InterPro" id="IPR002110">
    <property type="entry name" value="Ankyrin_rpt"/>
</dbReference>
<evidence type="ECO:0000313" key="6">
    <source>
        <dbReference type="Proteomes" id="UP000293360"/>
    </source>
</evidence>
<evidence type="ECO:0000256" key="1">
    <source>
        <dbReference type="ARBA" id="ARBA00022737"/>
    </source>
</evidence>
<feature type="repeat" description="ANK" evidence="3">
    <location>
        <begin position="654"/>
        <end position="686"/>
    </location>
</feature>
<evidence type="ECO:0000313" key="5">
    <source>
        <dbReference type="EMBL" id="RYP05355.1"/>
    </source>
</evidence>
<feature type="domain" description="Nephrocystin 3-like N-terminal" evidence="4">
    <location>
        <begin position="267"/>
        <end position="307"/>
    </location>
</feature>
<gene>
    <name evidence="5" type="ORF">DL764_003848</name>
</gene>
<protein>
    <recommendedName>
        <fullName evidence="4">Nephrocystin 3-like N-terminal domain-containing protein</fullName>
    </recommendedName>
</protein>
<feature type="repeat" description="ANK" evidence="3">
    <location>
        <begin position="751"/>
        <end position="783"/>
    </location>
</feature>
<feature type="repeat" description="ANK" evidence="3">
    <location>
        <begin position="686"/>
        <end position="718"/>
    </location>
</feature>
<keyword evidence="2 3" id="KW-0040">ANK repeat</keyword>
<dbReference type="EMBL" id="QJNU01000171">
    <property type="protein sequence ID" value="RYP05355.1"/>
    <property type="molecule type" value="Genomic_DNA"/>
</dbReference>
<dbReference type="InterPro" id="IPR051631">
    <property type="entry name" value="Ankyrin-KH/SAM_domain"/>
</dbReference>
<organism evidence="5 6">
    <name type="scientific">Monosporascus ibericus</name>
    <dbReference type="NCBI Taxonomy" id="155417"/>
    <lineage>
        <taxon>Eukaryota</taxon>
        <taxon>Fungi</taxon>
        <taxon>Dikarya</taxon>
        <taxon>Ascomycota</taxon>
        <taxon>Pezizomycotina</taxon>
        <taxon>Sordariomycetes</taxon>
        <taxon>Xylariomycetidae</taxon>
        <taxon>Xylariales</taxon>
        <taxon>Xylariales incertae sedis</taxon>
        <taxon>Monosporascus</taxon>
    </lineage>
</organism>
<accession>A0A4Q4TEX0</accession>
<dbReference type="InterPro" id="IPR056884">
    <property type="entry name" value="NPHP3-like_N"/>
</dbReference>
<feature type="repeat" description="ANK" evidence="3">
    <location>
        <begin position="816"/>
        <end position="848"/>
    </location>
</feature>
<dbReference type="PROSITE" id="PS50088">
    <property type="entry name" value="ANK_REPEAT"/>
    <property type="match status" value="8"/>
</dbReference>
<dbReference type="PANTHER" id="PTHR23206:SF8">
    <property type="entry name" value="ANKYRIN REPEAT AND KH DOMAIN-CONTAINING 1"/>
    <property type="match status" value="1"/>
</dbReference>
<name>A0A4Q4TEX0_9PEZI</name>
<sequence>MSSALVKAAPLKAEIRLAEALSQFEADLSTEQKATFRSYRSQSCKSPPDINDVMRLTAEIDRHTAGKLGGGRCFGPRLTNVLQAVQQFAALGDIIVGGAQNIIASGVWTLSIVNFSSCLEQFSTLLMTVGRSAPRYERMGLLYSRSKILQSHLSEYFIVVVRLCHQMLKLTKKSILKQLVSINDSDTKTYQSELEGWGNSIKEEVSLLIGQSIEEQSSRLKALSRFSESESRRQRLKAHVRVLDSCSTYDYQTTWKEIRKVGNATIFNETLEYQDWKAGADSCTLVCTGKLGSGKSVLLANIVDDLYLHVQNLTVVEQLIDETASVLDFEGILKILQSALPPDFKALEADNALRLGSEQFAKQSTIAIPEDNPDIGGFISAELERCIKSGKLTIGDPTLILEIEDALLQGAQGMFLWVALQIEALCAAKTDEAIRQALEDLPKDLPETFSRILQRSGESGKRYQTRTFELVTAAHRPLTTEELRESLSVVPGDAVWNPARLLNDVYSALACCGSLITVDEEESTAPSRIIRSIDGPSSVRSLALMLLQSRRRPNYNISKVLADASNRAKSTSVDQFQFYSYAKSYWLQHAQCISEHEPVIYNLLLELLKREIVDMNTRDDEGRTLLFWAAEKGHDTIIKLLLEKGANIESESNGGWTPLVHATKNGHEAVVKLLLEKGANIESDGSGWTPLVHATKNGHEVVVKLLLENRANIESESSGGWTPLVHAAKNGHEVVVKLLLEKRANIESDGSGWTPLVHAAENGHEAVVKLLLEKGANIESEGNGGWTPLVHATKNGHEAIVKLLLEKGANIESDGSGWTPLVHATKNGDEAVVKLLLQNGANIESYDSDGWTPLVHAAKNGHKAVVKLLLEKGANIESKDNNGWSSISWAAQEGHEAVVRYHRSQEVWNLGPDRRTVTADYLTYALAEVGAAYGFGEVAFYLWKADFVKLRTAARHPTISRHVKTLIYMAANLNDQPISLEEYIEYTTRGAYRQNVERCNPNWLPDTVPKVESCDLHQVPLSVEEVQENYHHYAMAIEEQRQMLSTREDFDVLQEVFSRLPSLRSGVRQMDAIMHGLACSGIQLEVLTAGYLHLSLIDKSFFDEIIAHCGGLKSINLMFSTADTDVTMHEDDTKYIAMARPLTAKGVIASFLSAMPQLDSFSIGFQTPLSNRLFYPAAFSDIVYPGFKWHHLRKVYLVAIKSDRQEMLDFFELHKDTLRSVYLRDIRLVKTSWTRLLRRMKETLQLDDIRLCSWLHGKVEDKNDYERPARGETRAKFENWWLGDPEIDRNRCLSEDLTDWFLGGRSYPLTHPRTRRLGELADYHAPVELY</sequence>
<dbReference type="Proteomes" id="UP000293360">
    <property type="component" value="Unassembled WGS sequence"/>
</dbReference>
<feature type="repeat" description="ANK" evidence="3">
    <location>
        <begin position="849"/>
        <end position="881"/>
    </location>
</feature>
<dbReference type="PANTHER" id="PTHR23206">
    <property type="entry name" value="MASK PROTEIN"/>
    <property type="match status" value="1"/>
</dbReference>